<dbReference type="InterPro" id="IPR011009">
    <property type="entry name" value="Kinase-like_dom_sf"/>
</dbReference>
<dbReference type="GO" id="GO:0005634">
    <property type="term" value="C:nucleus"/>
    <property type="evidence" value="ECO:0007669"/>
    <property type="project" value="TreeGrafter"/>
</dbReference>
<dbReference type="EMBL" id="MN738876">
    <property type="protein sequence ID" value="QHT29386.1"/>
    <property type="molecule type" value="Genomic_DNA"/>
</dbReference>
<dbReference type="SUPFAM" id="SSF56112">
    <property type="entry name" value="Protein kinase-like (PK-like)"/>
    <property type="match status" value="1"/>
</dbReference>
<dbReference type="GO" id="GO:0035556">
    <property type="term" value="P:intracellular signal transduction"/>
    <property type="evidence" value="ECO:0007669"/>
    <property type="project" value="TreeGrafter"/>
</dbReference>
<proteinExistence type="predicted"/>
<dbReference type="Gene3D" id="1.10.510.10">
    <property type="entry name" value="Transferase(Phosphotransferase) domain 1"/>
    <property type="match status" value="1"/>
</dbReference>
<dbReference type="PANTHER" id="PTHR24419">
    <property type="entry name" value="INTERLEUKIN-1 RECEPTOR-ASSOCIATED KINASE"/>
    <property type="match status" value="1"/>
</dbReference>
<protein>
    <recommendedName>
        <fullName evidence="2">Protein kinase domain-containing protein</fullName>
    </recommendedName>
</protein>
<dbReference type="GO" id="GO:0005737">
    <property type="term" value="C:cytoplasm"/>
    <property type="evidence" value="ECO:0007669"/>
    <property type="project" value="TreeGrafter"/>
</dbReference>
<evidence type="ECO:0000313" key="1">
    <source>
        <dbReference type="EMBL" id="QHT29386.1"/>
    </source>
</evidence>
<name>A0A6C0EJN9_9ZZZZ</name>
<dbReference type="AlphaFoldDB" id="A0A6C0EJN9"/>
<organism evidence="1">
    <name type="scientific">viral metagenome</name>
    <dbReference type="NCBI Taxonomy" id="1070528"/>
    <lineage>
        <taxon>unclassified sequences</taxon>
        <taxon>metagenomes</taxon>
        <taxon>organismal metagenomes</taxon>
    </lineage>
</organism>
<accession>A0A6C0EJN9</accession>
<dbReference type="GO" id="GO:0072354">
    <property type="term" value="F:histone H3T3 kinase activity"/>
    <property type="evidence" value="ECO:0007669"/>
    <property type="project" value="TreeGrafter"/>
</dbReference>
<dbReference type="GO" id="GO:0000278">
    <property type="term" value="P:mitotic cell cycle"/>
    <property type="evidence" value="ECO:0007669"/>
    <property type="project" value="TreeGrafter"/>
</dbReference>
<dbReference type="PANTHER" id="PTHR24419:SF18">
    <property type="entry name" value="SERINE_THREONINE-PROTEIN KINASE HASPIN"/>
    <property type="match status" value="1"/>
</dbReference>
<sequence>MPTTLSEESGFDKLVAYYKKNQDRPWYDWLEVKTVFPRPGKQGLVGLMVAKDDPNLIFVFKVSQYINYLVQHELSVMKSLNTLANYCPHFCKSVGGILCEVDPTSRKEGNPFEMNSPYIVEKEVLLMEYLNKSYKFYNYIRSDRVKEEALYSTIKQTLLAIAIAQKTKRFAHYDLHSNNIMMKRCNRDLVFLYILDEENQFCVATNGCYPVIIDFGFSYIGDMDDGPLWPTLGHTEVGFMSSEFDSVADPKLFLVTASGEIHDKRHSKRSRKLSNITKNIYSNLNIDWESGWDQDAHKSASDYVIDALAKYNDESKLFKEFDHYCIDILQTLVILPLQKQPFENIKTAYVTFIHEFAKIEHEISTPFYCMYILKGLVDAARMVRADYRNVNTRNHAVDFFRQSLHEYINGVAKFCRPKDIHYERMLCSLLCLARCIEGVLYQHVHTRMKKKGKMYRKLPLKTVEQIVSVIDINIPDTYVFNADTTVMVMDCVRQTCSTFSLTEEERDEINETESISRGAELYQMLKSKK</sequence>
<reference evidence="1" key="1">
    <citation type="journal article" date="2020" name="Nature">
        <title>Giant virus diversity and host interactions through global metagenomics.</title>
        <authorList>
            <person name="Schulz F."/>
            <person name="Roux S."/>
            <person name="Paez-Espino D."/>
            <person name="Jungbluth S."/>
            <person name="Walsh D.A."/>
            <person name="Denef V.J."/>
            <person name="McMahon K.D."/>
            <person name="Konstantinidis K.T."/>
            <person name="Eloe-Fadrosh E.A."/>
            <person name="Kyrpides N.C."/>
            <person name="Woyke T."/>
        </authorList>
    </citation>
    <scope>NUCLEOTIDE SEQUENCE</scope>
    <source>
        <strain evidence="1">GVMAG-M-3300005589-24</strain>
    </source>
</reference>
<evidence type="ECO:0008006" key="2">
    <source>
        <dbReference type="Google" id="ProtNLM"/>
    </source>
</evidence>